<comment type="caution">
    <text evidence="1">The sequence shown here is derived from an EMBL/GenBank/DDBJ whole genome shotgun (WGS) entry which is preliminary data.</text>
</comment>
<name>A0ABD3B2L8_9GENT</name>
<accession>A0ABD3B2L8</accession>
<reference evidence="1 2" key="1">
    <citation type="submission" date="2024-11" db="EMBL/GenBank/DDBJ databases">
        <title>A near-complete genome assembly of Cinchona calisaya.</title>
        <authorList>
            <person name="Lian D.C."/>
            <person name="Zhao X.W."/>
            <person name="Wei L."/>
        </authorList>
    </citation>
    <scope>NUCLEOTIDE SEQUENCE [LARGE SCALE GENOMIC DNA]</scope>
    <source>
        <tissue evidence="1">Nenye</tissue>
    </source>
</reference>
<dbReference type="EMBL" id="JBJUIK010000001">
    <property type="protein sequence ID" value="KAL3537775.1"/>
    <property type="molecule type" value="Genomic_DNA"/>
</dbReference>
<protein>
    <submittedName>
        <fullName evidence="1">Uncharacterized protein</fullName>
    </submittedName>
</protein>
<dbReference type="Proteomes" id="UP001630127">
    <property type="component" value="Unassembled WGS sequence"/>
</dbReference>
<organism evidence="1 2">
    <name type="scientific">Cinchona calisaya</name>
    <dbReference type="NCBI Taxonomy" id="153742"/>
    <lineage>
        <taxon>Eukaryota</taxon>
        <taxon>Viridiplantae</taxon>
        <taxon>Streptophyta</taxon>
        <taxon>Embryophyta</taxon>
        <taxon>Tracheophyta</taxon>
        <taxon>Spermatophyta</taxon>
        <taxon>Magnoliopsida</taxon>
        <taxon>eudicotyledons</taxon>
        <taxon>Gunneridae</taxon>
        <taxon>Pentapetalae</taxon>
        <taxon>asterids</taxon>
        <taxon>lamiids</taxon>
        <taxon>Gentianales</taxon>
        <taxon>Rubiaceae</taxon>
        <taxon>Cinchonoideae</taxon>
        <taxon>Cinchoneae</taxon>
        <taxon>Cinchona</taxon>
    </lineage>
</organism>
<keyword evidence="2" id="KW-1185">Reference proteome</keyword>
<gene>
    <name evidence="1" type="ORF">ACH5RR_001141</name>
</gene>
<dbReference type="AlphaFoldDB" id="A0ABD3B2L8"/>
<dbReference type="Gene3D" id="1.10.3210.10">
    <property type="entry name" value="Hypothetical protein af1432"/>
    <property type="match status" value="1"/>
</dbReference>
<proteinExistence type="predicted"/>
<evidence type="ECO:0000313" key="2">
    <source>
        <dbReference type="Proteomes" id="UP001630127"/>
    </source>
</evidence>
<sequence>MMIMRYAIACLTTLKSHVKPHIMFCYYISHDYHFLGLVFANPLHILFRPIPIFGDITPSNGISKLEKSRQDREALEYMCKLLGGPQGILSLFPLSLCLCNLVAFNELNT</sequence>
<evidence type="ECO:0000313" key="1">
    <source>
        <dbReference type="EMBL" id="KAL3537775.1"/>
    </source>
</evidence>